<keyword evidence="3" id="KW-1185">Reference proteome</keyword>
<proteinExistence type="predicted"/>
<evidence type="ECO:0000313" key="3">
    <source>
        <dbReference type="Proteomes" id="UP000324897"/>
    </source>
</evidence>
<reference evidence="2 3" key="1">
    <citation type="journal article" date="2019" name="Sci. Rep.">
        <title>A high-quality genome of Eragrostis curvula grass provides insights into Poaceae evolution and supports new strategies to enhance forage quality.</title>
        <authorList>
            <person name="Carballo J."/>
            <person name="Santos B.A.C.M."/>
            <person name="Zappacosta D."/>
            <person name="Garbus I."/>
            <person name="Selva J.P."/>
            <person name="Gallo C.A."/>
            <person name="Diaz A."/>
            <person name="Albertini E."/>
            <person name="Caccamo M."/>
            <person name="Echenique V."/>
        </authorList>
    </citation>
    <scope>NUCLEOTIDE SEQUENCE [LARGE SCALE GENOMIC DNA]</scope>
    <source>
        <strain evidence="3">cv. Victoria</strain>
        <tissue evidence="2">Leaf</tissue>
    </source>
</reference>
<dbReference type="Proteomes" id="UP000324897">
    <property type="component" value="Unassembled WGS sequence"/>
</dbReference>
<accession>A0A5J9W679</accession>
<feature type="signal peptide" evidence="1">
    <location>
        <begin position="1"/>
        <end position="32"/>
    </location>
</feature>
<feature type="chain" id="PRO_5023834148" evidence="1">
    <location>
        <begin position="33"/>
        <end position="80"/>
    </location>
</feature>
<keyword evidence="1" id="KW-0732">Signal</keyword>
<evidence type="ECO:0000313" key="2">
    <source>
        <dbReference type="EMBL" id="TVU42850.1"/>
    </source>
</evidence>
<gene>
    <name evidence="2" type="ORF">EJB05_09273</name>
</gene>
<sequence>MALVKSKDTRALFMVAIIVVMAMAVSSPCAVATDLSCNLMSECDDYKCQCLCKDQGYSYSKMMCLRGDKSFFLDKCCCYN</sequence>
<dbReference type="Gramene" id="TVU42850">
    <property type="protein sequence ID" value="TVU42850"/>
    <property type="gene ID" value="EJB05_09273"/>
</dbReference>
<comment type="caution">
    <text evidence="2">The sequence shown here is derived from an EMBL/GenBank/DDBJ whole genome shotgun (WGS) entry which is preliminary data.</text>
</comment>
<dbReference type="AlphaFoldDB" id="A0A5J9W679"/>
<organism evidence="2 3">
    <name type="scientific">Eragrostis curvula</name>
    <name type="common">weeping love grass</name>
    <dbReference type="NCBI Taxonomy" id="38414"/>
    <lineage>
        <taxon>Eukaryota</taxon>
        <taxon>Viridiplantae</taxon>
        <taxon>Streptophyta</taxon>
        <taxon>Embryophyta</taxon>
        <taxon>Tracheophyta</taxon>
        <taxon>Spermatophyta</taxon>
        <taxon>Magnoliopsida</taxon>
        <taxon>Liliopsida</taxon>
        <taxon>Poales</taxon>
        <taxon>Poaceae</taxon>
        <taxon>PACMAD clade</taxon>
        <taxon>Chloridoideae</taxon>
        <taxon>Eragrostideae</taxon>
        <taxon>Eragrostidinae</taxon>
        <taxon>Eragrostis</taxon>
    </lineage>
</organism>
<evidence type="ECO:0000256" key="1">
    <source>
        <dbReference type="SAM" id="SignalP"/>
    </source>
</evidence>
<name>A0A5J9W679_9POAL</name>
<dbReference type="EMBL" id="RWGY01000005">
    <property type="protein sequence ID" value="TVU42850.1"/>
    <property type="molecule type" value="Genomic_DNA"/>
</dbReference>
<protein>
    <submittedName>
        <fullName evidence="2">Uncharacterized protein</fullName>
    </submittedName>
</protein>